<evidence type="ECO:0000313" key="2">
    <source>
        <dbReference type="EMBL" id="CAA9998758.1"/>
    </source>
</evidence>
<evidence type="ECO:0000313" key="3">
    <source>
        <dbReference type="Proteomes" id="UP000479000"/>
    </source>
</evidence>
<accession>A0A6H5G7B6</accession>
<evidence type="ECO:0000256" key="1">
    <source>
        <dbReference type="SAM" id="MobiDB-lite"/>
    </source>
</evidence>
<feature type="region of interest" description="Disordered" evidence="1">
    <location>
        <begin position="1"/>
        <end position="28"/>
    </location>
</feature>
<gene>
    <name evidence="2" type="ORF">NTEN_LOCUS5041</name>
</gene>
<feature type="non-terminal residue" evidence="2">
    <location>
        <position position="1"/>
    </location>
</feature>
<name>A0A6H5G7B6_9HEMI</name>
<reference evidence="2 3" key="1">
    <citation type="submission" date="2020-02" db="EMBL/GenBank/DDBJ databases">
        <authorList>
            <person name="Ferguson B K."/>
        </authorList>
    </citation>
    <scope>NUCLEOTIDE SEQUENCE [LARGE SCALE GENOMIC DNA]</scope>
</reference>
<dbReference type="EMBL" id="CADCXU010007327">
    <property type="protein sequence ID" value="CAA9998758.1"/>
    <property type="molecule type" value="Genomic_DNA"/>
</dbReference>
<sequence length="52" mass="5852">IPLSKRGTKMSRPVMQVRRPPERKATIGGSTSVFRCSEKIWTTSSNRSGEKM</sequence>
<proteinExistence type="predicted"/>
<organism evidence="2 3">
    <name type="scientific">Nesidiocoris tenuis</name>
    <dbReference type="NCBI Taxonomy" id="355587"/>
    <lineage>
        <taxon>Eukaryota</taxon>
        <taxon>Metazoa</taxon>
        <taxon>Ecdysozoa</taxon>
        <taxon>Arthropoda</taxon>
        <taxon>Hexapoda</taxon>
        <taxon>Insecta</taxon>
        <taxon>Pterygota</taxon>
        <taxon>Neoptera</taxon>
        <taxon>Paraneoptera</taxon>
        <taxon>Hemiptera</taxon>
        <taxon>Heteroptera</taxon>
        <taxon>Panheteroptera</taxon>
        <taxon>Cimicomorpha</taxon>
        <taxon>Miridae</taxon>
        <taxon>Dicyphina</taxon>
        <taxon>Nesidiocoris</taxon>
    </lineage>
</organism>
<dbReference type="Proteomes" id="UP000479000">
    <property type="component" value="Unassembled WGS sequence"/>
</dbReference>
<dbReference type="AlphaFoldDB" id="A0A6H5G7B6"/>
<keyword evidence="3" id="KW-1185">Reference proteome</keyword>
<protein>
    <submittedName>
        <fullName evidence="2">Uncharacterized protein</fullName>
    </submittedName>
</protein>